<accession>A0A2M9B4P9</accession>
<keyword evidence="1" id="KW-1133">Transmembrane helix</keyword>
<feature type="transmembrane region" description="Helical" evidence="1">
    <location>
        <begin position="89"/>
        <end position="110"/>
    </location>
</feature>
<keyword evidence="3" id="KW-1185">Reference proteome</keyword>
<dbReference type="OrthoDB" id="5524812at2"/>
<feature type="transmembrane region" description="Helical" evidence="1">
    <location>
        <begin position="12"/>
        <end position="33"/>
    </location>
</feature>
<proteinExistence type="predicted"/>
<dbReference type="AlphaFoldDB" id="A0A2M9B4P9"/>
<dbReference type="EMBL" id="PGFA01000003">
    <property type="protein sequence ID" value="PJJ52924.1"/>
    <property type="molecule type" value="Genomic_DNA"/>
</dbReference>
<feature type="transmembrane region" description="Helical" evidence="1">
    <location>
        <begin position="116"/>
        <end position="136"/>
    </location>
</feature>
<evidence type="ECO:0008006" key="4">
    <source>
        <dbReference type="Google" id="ProtNLM"/>
    </source>
</evidence>
<protein>
    <recommendedName>
        <fullName evidence="4">DoxX-like protein</fullName>
    </recommendedName>
</protein>
<name>A0A2M9B4P9_9BACT</name>
<comment type="caution">
    <text evidence="2">The sequence shown here is derived from an EMBL/GenBank/DDBJ whole genome shotgun (WGS) entry which is preliminary data.</text>
</comment>
<gene>
    <name evidence="2" type="ORF">CLV45_3582</name>
</gene>
<feature type="transmembrane region" description="Helical" evidence="1">
    <location>
        <begin position="65"/>
        <end position="82"/>
    </location>
</feature>
<evidence type="ECO:0000313" key="3">
    <source>
        <dbReference type="Proteomes" id="UP000228535"/>
    </source>
</evidence>
<organism evidence="2 3">
    <name type="scientific">Hymenobacter chitinivorans DSM 11115</name>
    <dbReference type="NCBI Taxonomy" id="1121954"/>
    <lineage>
        <taxon>Bacteria</taxon>
        <taxon>Pseudomonadati</taxon>
        <taxon>Bacteroidota</taxon>
        <taxon>Cytophagia</taxon>
        <taxon>Cytophagales</taxon>
        <taxon>Hymenobacteraceae</taxon>
        <taxon>Hymenobacter</taxon>
    </lineage>
</organism>
<keyword evidence="1" id="KW-0812">Transmembrane</keyword>
<feature type="transmembrane region" description="Helical" evidence="1">
    <location>
        <begin position="157"/>
        <end position="175"/>
    </location>
</feature>
<keyword evidence="1" id="KW-0472">Membrane</keyword>
<dbReference type="RefSeq" id="WP_157807623.1">
    <property type="nucleotide sequence ID" value="NZ_PGFA01000003.1"/>
</dbReference>
<sequence length="215" mass="23691">MRVQDLKRAVVLQLAVIYTRYLLGGAFVFASIIKIKGHRFTTLSGELSPINSAMHFFETMYQSGLYWQFIGLGQCVAGLLLLTQRYALLGAVLFLPIISNVFVITVSYSFFGLTPLITGAMLLATVGLLAWDANSLQPLLNRPSVELPTSALYQSKIWEVAGLLLFMSTAGYRAFIDHYDFLLWAGVCTALGGAALLAAWLRYRKQQPAAVPQGF</sequence>
<evidence type="ECO:0000313" key="2">
    <source>
        <dbReference type="EMBL" id="PJJ52924.1"/>
    </source>
</evidence>
<dbReference type="Proteomes" id="UP000228535">
    <property type="component" value="Unassembled WGS sequence"/>
</dbReference>
<feature type="transmembrane region" description="Helical" evidence="1">
    <location>
        <begin position="181"/>
        <end position="201"/>
    </location>
</feature>
<evidence type="ECO:0000256" key="1">
    <source>
        <dbReference type="SAM" id="Phobius"/>
    </source>
</evidence>
<reference evidence="2 3" key="1">
    <citation type="submission" date="2017-11" db="EMBL/GenBank/DDBJ databases">
        <title>Genomic Encyclopedia of Archaeal and Bacterial Type Strains, Phase II (KMG-II): From Individual Species to Whole Genera.</title>
        <authorList>
            <person name="Goeker M."/>
        </authorList>
    </citation>
    <scope>NUCLEOTIDE SEQUENCE [LARGE SCALE GENOMIC DNA]</scope>
    <source>
        <strain evidence="2 3">DSM 11115</strain>
    </source>
</reference>